<organism evidence="3 4">
    <name type="scientific">Metschnikowia bicuspidata</name>
    <dbReference type="NCBI Taxonomy" id="27322"/>
    <lineage>
        <taxon>Eukaryota</taxon>
        <taxon>Fungi</taxon>
        <taxon>Dikarya</taxon>
        <taxon>Ascomycota</taxon>
        <taxon>Saccharomycotina</taxon>
        <taxon>Pichiomycetes</taxon>
        <taxon>Metschnikowiaceae</taxon>
        <taxon>Metschnikowia</taxon>
    </lineage>
</organism>
<evidence type="ECO:0000256" key="2">
    <source>
        <dbReference type="SAM" id="Phobius"/>
    </source>
</evidence>
<feature type="transmembrane region" description="Helical" evidence="2">
    <location>
        <begin position="103"/>
        <end position="120"/>
    </location>
</feature>
<evidence type="ECO:0000313" key="3">
    <source>
        <dbReference type="EMBL" id="RKP32935.1"/>
    </source>
</evidence>
<sequence>MSKHNSDSNSDECLTLLGHKIPASQLKSLLNFYDADHQLNQKERKILADDLSAARSLLLVTGMISSAMALFVPSMNKHFREQAKVKLAGTPQPSKRLVFHKPMLSAMLATGVYFGTMYYVSKGIRDRKILDLERELSDYLLDEEQRASKARLLDVWRAFNAARVPLFVRYYQDTAVHPSYIMKDPRSLVITKPNEVNYLPLTRRSQELENQPTTAWSHIRQENGFDESKLDNQDQDINRDILDPNDKKDYTSFSLSDSSYEVPFFEEGATEESQLFSAWEKIRKGK</sequence>
<dbReference type="InterPro" id="IPR012470">
    <property type="entry name" value="Pup1-like"/>
</dbReference>
<feature type="region of interest" description="Disordered" evidence="1">
    <location>
        <begin position="221"/>
        <end position="244"/>
    </location>
</feature>
<keyword evidence="2" id="KW-0812">Transmembrane</keyword>
<feature type="transmembrane region" description="Helical" evidence="2">
    <location>
        <begin position="52"/>
        <end position="72"/>
    </location>
</feature>
<reference evidence="4" key="1">
    <citation type="journal article" date="2018" name="Nat. Microbiol.">
        <title>Leveraging single-cell genomics to expand the fungal tree of life.</title>
        <authorList>
            <person name="Ahrendt S.R."/>
            <person name="Quandt C.A."/>
            <person name="Ciobanu D."/>
            <person name="Clum A."/>
            <person name="Salamov A."/>
            <person name="Andreopoulos B."/>
            <person name="Cheng J.F."/>
            <person name="Woyke T."/>
            <person name="Pelin A."/>
            <person name="Henrissat B."/>
            <person name="Reynolds N.K."/>
            <person name="Benny G.L."/>
            <person name="Smith M.E."/>
            <person name="James T.Y."/>
            <person name="Grigoriev I.V."/>
        </authorList>
    </citation>
    <scope>NUCLEOTIDE SEQUENCE [LARGE SCALE GENOMIC DNA]</scope>
    <source>
        <strain evidence="4">Baker2002</strain>
    </source>
</reference>
<protein>
    <submittedName>
        <fullName evidence="3">Uncharacterized protein</fullName>
    </submittedName>
</protein>
<name>A0A4P9ZIR2_9ASCO</name>
<keyword evidence="2" id="KW-1133">Transmembrane helix</keyword>
<keyword evidence="2" id="KW-0472">Membrane</keyword>
<dbReference type="Pfam" id="PF07954">
    <property type="entry name" value="DUF1689"/>
    <property type="match status" value="1"/>
</dbReference>
<keyword evidence="4" id="KW-1185">Reference proteome</keyword>
<dbReference type="EMBL" id="ML004429">
    <property type="protein sequence ID" value="RKP32935.1"/>
    <property type="molecule type" value="Genomic_DNA"/>
</dbReference>
<evidence type="ECO:0000256" key="1">
    <source>
        <dbReference type="SAM" id="MobiDB-lite"/>
    </source>
</evidence>
<dbReference type="Proteomes" id="UP000268321">
    <property type="component" value="Unassembled WGS sequence"/>
</dbReference>
<proteinExistence type="predicted"/>
<accession>A0A4P9ZIR2</accession>
<evidence type="ECO:0000313" key="4">
    <source>
        <dbReference type="Proteomes" id="UP000268321"/>
    </source>
</evidence>
<dbReference type="AlphaFoldDB" id="A0A4P9ZIR2"/>
<gene>
    <name evidence="3" type="ORF">METBISCDRAFT_21197</name>
</gene>